<organism evidence="2 3">
    <name type="scientific">Pleurodeles waltl</name>
    <name type="common">Iberian ribbed newt</name>
    <dbReference type="NCBI Taxonomy" id="8319"/>
    <lineage>
        <taxon>Eukaryota</taxon>
        <taxon>Metazoa</taxon>
        <taxon>Chordata</taxon>
        <taxon>Craniata</taxon>
        <taxon>Vertebrata</taxon>
        <taxon>Euteleostomi</taxon>
        <taxon>Amphibia</taxon>
        <taxon>Batrachia</taxon>
        <taxon>Caudata</taxon>
        <taxon>Salamandroidea</taxon>
        <taxon>Salamandridae</taxon>
        <taxon>Pleurodelinae</taxon>
        <taxon>Pleurodeles</taxon>
    </lineage>
</organism>
<proteinExistence type="predicted"/>
<feature type="compositionally biased region" description="Basic and acidic residues" evidence="1">
    <location>
        <begin position="1"/>
        <end position="10"/>
    </location>
</feature>
<dbReference type="Proteomes" id="UP001066276">
    <property type="component" value="Chromosome 3_1"/>
</dbReference>
<dbReference type="EMBL" id="JANPWB010000005">
    <property type="protein sequence ID" value="KAJ1190119.1"/>
    <property type="molecule type" value="Genomic_DNA"/>
</dbReference>
<feature type="compositionally biased region" description="Basic and acidic residues" evidence="1">
    <location>
        <begin position="28"/>
        <end position="47"/>
    </location>
</feature>
<gene>
    <name evidence="2" type="ORF">NDU88_006858</name>
</gene>
<evidence type="ECO:0000256" key="1">
    <source>
        <dbReference type="SAM" id="MobiDB-lite"/>
    </source>
</evidence>
<protein>
    <submittedName>
        <fullName evidence="2">Uncharacterized protein</fullName>
    </submittedName>
</protein>
<reference evidence="2" key="1">
    <citation type="journal article" date="2022" name="bioRxiv">
        <title>Sequencing and chromosome-scale assembly of the giantPleurodeles waltlgenome.</title>
        <authorList>
            <person name="Brown T."/>
            <person name="Elewa A."/>
            <person name="Iarovenko S."/>
            <person name="Subramanian E."/>
            <person name="Araus A.J."/>
            <person name="Petzold A."/>
            <person name="Susuki M."/>
            <person name="Suzuki K.-i.T."/>
            <person name="Hayashi T."/>
            <person name="Toyoda A."/>
            <person name="Oliveira C."/>
            <person name="Osipova E."/>
            <person name="Leigh N.D."/>
            <person name="Simon A."/>
            <person name="Yun M.H."/>
        </authorList>
    </citation>
    <scope>NUCLEOTIDE SEQUENCE</scope>
    <source>
        <strain evidence="2">20211129_DDA</strain>
        <tissue evidence="2">Liver</tissue>
    </source>
</reference>
<accession>A0AAV7UQB2</accession>
<comment type="caution">
    <text evidence="2">The sequence shown here is derived from an EMBL/GenBank/DDBJ whole genome shotgun (WGS) entry which is preliminary data.</text>
</comment>
<sequence>MDDLHVDVRHGRPTPGDRAPEWTSAEESSGKDTRNDLSTEEAPDRSRNQWYNLRLNPQLSQVKDKA</sequence>
<feature type="region of interest" description="Disordered" evidence="1">
    <location>
        <begin position="1"/>
        <end position="66"/>
    </location>
</feature>
<dbReference type="AlphaFoldDB" id="A0AAV7UQB2"/>
<keyword evidence="3" id="KW-1185">Reference proteome</keyword>
<name>A0AAV7UQB2_PLEWA</name>
<evidence type="ECO:0000313" key="3">
    <source>
        <dbReference type="Proteomes" id="UP001066276"/>
    </source>
</evidence>
<evidence type="ECO:0000313" key="2">
    <source>
        <dbReference type="EMBL" id="KAJ1190119.1"/>
    </source>
</evidence>
<feature type="compositionally biased region" description="Polar residues" evidence="1">
    <location>
        <begin position="48"/>
        <end position="66"/>
    </location>
</feature>